<keyword evidence="3" id="KW-1185">Reference proteome</keyword>
<feature type="domain" description="SRR1-like" evidence="1">
    <location>
        <begin position="98"/>
        <end position="233"/>
    </location>
</feature>
<sequence>MIPEVIQNRGIAAISDNDKKWIGKYEEKIKDRNLLYTTEYHIYYDHYPLGEGKWSTTKAGVGFYPPKNQDEEQQGIMKRNLDAEKAEWKKTDTYKKFKESLDKLSEEVAVSKILGLGCGSLNAINPFSEEAETRKRKRSYIQTAIILTMQEDLKSGPTLILQDPIYGETESSFLTNTALKGNIQVMNDPDGFDAIDDKTIVFNIGGYEAFWYRINKGPTPVAIITESLDTTIGDKDMLKGQSDLLSKYGSNPEEVAEKDVAGLGRKPTKFWTRTCN</sequence>
<name>A0A9W9IJE7_9EURO</name>
<protein>
    <recommendedName>
        <fullName evidence="1">SRR1-like domain-containing protein</fullName>
    </recommendedName>
</protein>
<comment type="caution">
    <text evidence="2">The sequence shown here is derived from an EMBL/GenBank/DDBJ whole genome shotgun (WGS) entry which is preliminary data.</text>
</comment>
<dbReference type="AlphaFoldDB" id="A0A9W9IJE7"/>
<dbReference type="Proteomes" id="UP001146351">
    <property type="component" value="Unassembled WGS sequence"/>
</dbReference>
<evidence type="ECO:0000259" key="1">
    <source>
        <dbReference type="Pfam" id="PF07985"/>
    </source>
</evidence>
<dbReference type="InterPro" id="IPR012942">
    <property type="entry name" value="SRR1-like"/>
</dbReference>
<dbReference type="Pfam" id="PF07985">
    <property type="entry name" value="SRR1"/>
    <property type="match status" value="1"/>
</dbReference>
<dbReference type="PANTHER" id="PTHR42080">
    <property type="entry name" value="SRR1 DOMAIN-CONTAINING PROTEIN"/>
    <property type="match status" value="1"/>
</dbReference>
<evidence type="ECO:0000313" key="3">
    <source>
        <dbReference type="Proteomes" id="UP001146351"/>
    </source>
</evidence>
<organism evidence="2 3">
    <name type="scientific">Penicillium capsulatum</name>
    <dbReference type="NCBI Taxonomy" id="69766"/>
    <lineage>
        <taxon>Eukaryota</taxon>
        <taxon>Fungi</taxon>
        <taxon>Dikarya</taxon>
        <taxon>Ascomycota</taxon>
        <taxon>Pezizomycotina</taxon>
        <taxon>Eurotiomycetes</taxon>
        <taxon>Eurotiomycetidae</taxon>
        <taxon>Eurotiales</taxon>
        <taxon>Aspergillaceae</taxon>
        <taxon>Penicillium</taxon>
    </lineage>
</organism>
<reference evidence="2" key="2">
    <citation type="journal article" date="2023" name="IMA Fungus">
        <title>Comparative genomic study of the Penicillium genus elucidates a diverse pangenome and 15 lateral gene transfer events.</title>
        <authorList>
            <person name="Petersen C."/>
            <person name="Sorensen T."/>
            <person name="Nielsen M.R."/>
            <person name="Sondergaard T.E."/>
            <person name="Sorensen J.L."/>
            <person name="Fitzpatrick D.A."/>
            <person name="Frisvad J.C."/>
            <person name="Nielsen K.L."/>
        </authorList>
    </citation>
    <scope>NUCLEOTIDE SEQUENCE</scope>
    <source>
        <strain evidence="2">IBT 21917</strain>
    </source>
</reference>
<dbReference type="EMBL" id="JAPQKO010000002">
    <property type="protein sequence ID" value="KAJ5178847.1"/>
    <property type="molecule type" value="Genomic_DNA"/>
</dbReference>
<dbReference type="OrthoDB" id="5230585at2759"/>
<gene>
    <name evidence="2" type="ORF">N7492_002057</name>
</gene>
<evidence type="ECO:0000313" key="2">
    <source>
        <dbReference type="EMBL" id="KAJ5178847.1"/>
    </source>
</evidence>
<proteinExistence type="predicted"/>
<accession>A0A9W9IJE7</accession>
<dbReference type="PANTHER" id="PTHR42080:SF1">
    <property type="entry name" value="SRR1-LIKE DOMAIN-CONTAINING PROTEIN"/>
    <property type="match status" value="1"/>
</dbReference>
<reference evidence="2" key="1">
    <citation type="submission" date="2022-11" db="EMBL/GenBank/DDBJ databases">
        <authorList>
            <person name="Petersen C."/>
        </authorList>
    </citation>
    <scope>NUCLEOTIDE SEQUENCE</scope>
    <source>
        <strain evidence="2">IBT 21917</strain>
    </source>
</reference>